<evidence type="ECO:0000256" key="1">
    <source>
        <dbReference type="ARBA" id="ARBA00023002"/>
    </source>
</evidence>
<reference evidence="3 4" key="1">
    <citation type="submission" date="2019-07" db="EMBL/GenBank/DDBJ databases">
        <authorList>
            <person name="Kim J."/>
        </authorList>
    </citation>
    <scope>NUCLEOTIDE SEQUENCE [LARGE SCALE GENOMIC DNA]</scope>
    <source>
        <strain evidence="3 4">JC52</strain>
    </source>
</reference>
<dbReference type="GO" id="GO:0000166">
    <property type="term" value="F:nucleotide binding"/>
    <property type="evidence" value="ECO:0007669"/>
    <property type="project" value="InterPro"/>
</dbReference>
<evidence type="ECO:0000259" key="2">
    <source>
        <dbReference type="Pfam" id="PF01408"/>
    </source>
</evidence>
<feature type="domain" description="Gfo/Idh/MocA-like oxidoreductase N-terminal" evidence="2">
    <location>
        <begin position="3"/>
        <end position="133"/>
    </location>
</feature>
<protein>
    <submittedName>
        <fullName evidence="3">Gfo/Idh/MocA family oxidoreductase</fullName>
    </submittedName>
</protein>
<keyword evidence="4" id="KW-1185">Reference proteome</keyword>
<proteinExistence type="predicted"/>
<dbReference type="Gene3D" id="3.30.360.10">
    <property type="entry name" value="Dihydrodipicolinate Reductase, domain 2"/>
    <property type="match status" value="1"/>
</dbReference>
<dbReference type="PANTHER" id="PTHR43818">
    <property type="entry name" value="BCDNA.GH03377"/>
    <property type="match status" value="1"/>
</dbReference>
<evidence type="ECO:0000313" key="4">
    <source>
        <dbReference type="Proteomes" id="UP000317036"/>
    </source>
</evidence>
<dbReference type="InterPro" id="IPR000683">
    <property type="entry name" value="Gfo/Idh/MocA-like_OxRdtase_N"/>
</dbReference>
<dbReference type="OrthoDB" id="9815825at2"/>
<name>A0A559K7D1_9BACL</name>
<dbReference type="Proteomes" id="UP000317036">
    <property type="component" value="Unassembled WGS sequence"/>
</dbReference>
<dbReference type="RefSeq" id="WP_144850493.1">
    <property type="nucleotide sequence ID" value="NZ_VNJI01000028.1"/>
</dbReference>
<sequence length="337" mass="38283">MYRAAVIGLGNIGLLFDIPRKVMPQSHSLAYHLHKDIEFVAAAGVRLEQGDALVSIAPEAKFYTDLNTMLKEHELDLISICTPSEIRLELLRNVFQQSPVKLIFLEKPVATSLAEGEAIVALAQQYNRTVVVNLSRRWSEAAGLMRQAVQSGHYGKVNRIHLRYTRGIYNYGSHLFDLVRFIAGTIDTVQVLRRVPTRLDNREDWTYSFIFTAENGTIPGYAEAFDDRDYLIFEMDLFLEKGKIEMRQSGDEIRFYTTDTHPMLGGTNQLVLELTEQDLNSRSSMIMNAAEHLVEILRSGAKPICSLEDGMYPMYVAEAINRSYRNNRSNEKVVITP</sequence>
<organism evidence="3 4">
    <name type="scientific">Paenibacillus cremeus</name>
    <dbReference type="NCBI Taxonomy" id="2163881"/>
    <lineage>
        <taxon>Bacteria</taxon>
        <taxon>Bacillati</taxon>
        <taxon>Bacillota</taxon>
        <taxon>Bacilli</taxon>
        <taxon>Bacillales</taxon>
        <taxon>Paenibacillaceae</taxon>
        <taxon>Paenibacillus</taxon>
    </lineage>
</organism>
<dbReference type="EMBL" id="VNJI01000028">
    <property type="protein sequence ID" value="TVY08042.1"/>
    <property type="molecule type" value="Genomic_DNA"/>
</dbReference>
<dbReference type="Gene3D" id="3.40.50.720">
    <property type="entry name" value="NAD(P)-binding Rossmann-like Domain"/>
    <property type="match status" value="1"/>
</dbReference>
<dbReference type="AlphaFoldDB" id="A0A559K7D1"/>
<dbReference type="Pfam" id="PF01408">
    <property type="entry name" value="GFO_IDH_MocA"/>
    <property type="match status" value="1"/>
</dbReference>
<dbReference type="SUPFAM" id="SSF51735">
    <property type="entry name" value="NAD(P)-binding Rossmann-fold domains"/>
    <property type="match status" value="1"/>
</dbReference>
<dbReference type="SUPFAM" id="SSF55347">
    <property type="entry name" value="Glyceraldehyde-3-phosphate dehydrogenase-like, C-terminal domain"/>
    <property type="match status" value="1"/>
</dbReference>
<accession>A0A559K7D1</accession>
<evidence type="ECO:0000313" key="3">
    <source>
        <dbReference type="EMBL" id="TVY08042.1"/>
    </source>
</evidence>
<dbReference type="InterPro" id="IPR036291">
    <property type="entry name" value="NAD(P)-bd_dom_sf"/>
</dbReference>
<dbReference type="PANTHER" id="PTHR43818:SF11">
    <property type="entry name" value="BCDNA.GH03377"/>
    <property type="match status" value="1"/>
</dbReference>
<dbReference type="InterPro" id="IPR050463">
    <property type="entry name" value="Gfo/Idh/MocA_oxidrdct_glycsds"/>
</dbReference>
<keyword evidence="1" id="KW-0560">Oxidoreductase</keyword>
<comment type="caution">
    <text evidence="3">The sequence shown here is derived from an EMBL/GenBank/DDBJ whole genome shotgun (WGS) entry which is preliminary data.</text>
</comment>
<gene>
    <name evidence="3" type="ORF">FPZ49_20805</name>
</gene>
<dbReference type="GO" id="GO:0016491">
    <property type="term" value="F:oxidoreductase activity"/>
    <property type="evidence" value="ECO:0007669"/>
    <property type="project" value="UniProtKB-KW"/>
</dbReference>